<dbReference type="AlphaFoldDB" id="A0A218UNH5"/>
<keyword evidence="2" id="KW-1185">Reference proteome</keyword>
<organism evidence="1 2">
    <name type="scientific">Lonchura striata</name>
    <name type="common">white-rumped munia</name>
    <dbReference type="NCBI Taxonomy" id="40157"/>
    <lineage>
        <taxon>Eukaryota</taxon>
        <taxon>Metazoa</taxon>
        <taxon>Chordata</taxon>
        <taxon>Craniata</taxon>
        <taxon>Vertebrata</taxon>
        <taxon>Euteleostomi</taxon>
        <taxon>Archelosauria</taxon>
        <taxon>Archosauria</taxon>
        <taxon>Dinosauria</taxon>
        <taxon>Saurischia</taxon>
        <taxon>Theropoda</taxon>
        <taxon>Coelurosauria</taxon>
        <taxon>Aves</taxon>
        <taxon>Neognathae</taxon>
        <taxon>Neoaves</taxon>
        <taxon>Telluraves</taxon>
        <taxon>Australaves</taxon>
        <taxon>Passeriformes</taxon>
        <taxon>Passeroidea</taxon>
        <taxon>Estrildidae</taxon>
        <taxon>Estrildinae</taxon>
        <taxon>Lonchura</taxon>
    </lineage>
</organism>
<sequence>MAHRLLSLALAPLHSHRSSSSSLIVLIDRALIAGGLAEEPHGKLCVACLEFPAWCQHGGYLRECHTRPWRAASPAPSAAQAAQGKCLARGNAARADVHPSGWTTTDLHRRSPLPRGASLRCSSSLCSFGRRG</sequence>
<dbReference type="EMBL" id="MUZQ01000211">
    <property type="protein sequence ID" value="OWK55216.1"/>
    <property type="molecule type" value="Genomic_DNA"/>
</dbReference>
<dbReference type="Proteomes" id="UP000197619">
    <property type="component" value="Unassembled WGS sequence"/>
</dbReference>
<gene>
    <name evidence="1" type="ORF">RLOC_00004974</name>
</gene>
<evidence type="ECO:0000313" key="1">
    <source>
        <dbReference type="EMBL" id="OWK55216.1"/>
    </source>
</evidence>
<evidence type="ECO:0000313" key="2">
    <source>
        <dbReference type="Proteomes" id="UP000197619"/>
    </source>
</evidence>
<reference evidence="1 2" key="1">
    <citation type="submission" date="2017-05" db="EMBL/GenBank/DDBJ databases">
        <title>Genome of assembly of the Bengalese finch, Lonchura striata domestica.</title>
        <authorList>
            <person name="Colquitt B.M."/>
            <person name="Brainard M.S."/>
        </authorList>
    </citation>
    <scope>NUCLEOTIDE SEQUENCE [LARGE SCALE GENOMIC DNA]</scope>
    <source>
        <strain evidence="1">White83orange57</strain>
    </source>
</reference>
<protein>
    <submittedName>
        <fullName evidence="1">Uncharacterized protein</fullName>
    </submittedName>
</protein>
<accession>A0A218UNH5</accession>
<proteinExistence type="predicted"/>
<name>A0A218UNH5_9PASE</name>
<comment type="caution">
    <text evidence="1">The sequence shown here is derived from an EMBL/GenBank/DDBJ whole genome shotgun (WGS) entry which is preliminary data.</text>
</comment>